<dbReference type="EMBL" id="AQHV01000029">
    <property type="protein sequence ID" value="KKB45344.1"/>
    <property type="molecule type" value="Genomic_DNA"/>
</dbReference>
<accession>A0A0F5IIE2</accession>
<evidence type="ECO:0000313" key="7">
    <source>
        <dbReference type="Proteomes" id="UP000033047"/>
    </source>
</evidence>
<name>A0A0F5IIE2_9BACT</name>
<evidence type="ECO:0000259" key="5">
    <source>
        <dbReference type="Pfam" id="PF07715"/>
    </source>
</evidence>
<protein>
    <submittedName>
        <fullName evidence="6">SusC/RagA family TonB-linked outer membrane protein</fullName>
    </submittedName>
</protein>
<reference evidence="6 7" key="1">
    <citation type="submission" date="2013-04" db="EMBL/GenBank/DDBJ databases">
        <title>The Genome Sequence of Parabacteroides goldsteinii DSM 19448.</title>
        <authorList>
            <consortium name="The Broad Institute Genomics Platform"/>
            <person name="Earl A."/>
            <person name="Ward D."/>
            <person name="Feldgarden M."/>
            <person name="Gevers D."/>
            <person name="Martens E."/>
            <person name="Sakamoto M."/>
            <person name="Benno Y."/>
            <person name="Song Y."/>
            <person name="Liu C."/>
            <person name="Lee J."/>
            <person name="Bolanos M."/>
            <person name="Vaisanen M.L."/>
            <person name="Finegold S.M."/>
            <person name="Walker B."/>
            <person name="Young S."/>
            <person name="Zeng Q."/>
            <person name="Gargeya S."/>
            <person name="Fitzgerald M."/>
            <person name="Haas B."/>
            <person name="Abouelleil A."/>
            <person name="Allen A.W."/>
            <person name="Alvarado L."/>
            <person name="Arachchi H.M."/>
            <person name="Berlin A.M."/>
            <person name="Chapman S.B."/>
            <person name="Gainer-Dewar J."/>
            <person name="Goldberg J."/>
            <person name="Griggs A."/>
            <person name="Gujja S."/>
            <person name="Hansen M."/>
            <person name="Howarth C."/>
            <person name="Imamovic A."/>
            <person name="Ireland A."/>
            <person name="Larimer J."/>
            <person name="McCowan C."/>
            <person name="Murphy C."/>
            <person name="Pearson M."/>
            <person name="Poon T.W."/>
            <person name="Priest M."/>
            <person name="Roberts A."/>
            <person name="Saif S."/>
            <person name="Shea T."/>
            <person name="Sisk P."/>
            <person name="Sykes S."/>
            <person name="Wortman J."/>
            <person name="Nusbaum C."/>
            <person name="Birren B."/>
        </authorList>
    </citation>
    <scope>NUCLEOTIDE SEQUENCE [LARGE SCALE GENOMIC DNA]</scope>
    <source>
        <strain evidence="6 7">DSM 19448</strain>
    </source>
</reference>
<dbReference type="SUPFAM" id="SSF49464">
    <property type="entry name" value="Carboxypeptidase regulatory domain-like"/>
    <property type="match status" value="1"/>
</dbReference>
<dbReference type="Pfam" id="PF13715">
    <property type="entry name" value="CarbopepD_reg_2"/>
    <property type="match status" value="1"/>
</dbReference>
<dbReference type="InterPro" id="IPR012910">
    <property type="entry name" value="Plug_dom"/>
</dbReference>
<dbReference type="Pfam" id="PF07715">
    <property type="entry name" value="Plug"/>
    <property type="match status" value="1"/>
</dbReference>
<dbReference type="Gene3D" id="2.170.130.10">
    <property type="entry name" value="TonB-dependent receptor, plug domain"/>
    <property type="match status" value="1"/>
</dbReference>
<dbReference type="PANTHER" id="PTHR30069">
    <property type="entry name" value="TONB-DEPENDENT OUTER MEMBRANE RECEPTOR"/>
    <property type="match status" value="1"/>
</dbReference>
<dbReference type="PANTHER" id="PTHR30069:SF29">
    <property type="entry name" value="HEMOGLOBIN AND HEMOGLOBIN-HAPTOGLOBIN-BINDING PROTEIN 1-RELATED"/>
    <property type="match status" value="1"/>
</dbReference>
<evidence type="ECO:0000256" key="1">
    <source>
        <dbReference type="ARBA" id="ARBA00022729"/>
    </source>
</evidence>
<evidence type="ECO:0000313" key="6">
    <source>
        <dbReference type="EMBL" id="KKB45344.1"/>
    </source>
</evidence>
<comment type="subcellular location">
    <subcellularLocation>
        <location evidence="2">Cell outer membrane</location>
        <topology evidence="2">Multi-pass membrane protein</topology>
    </subcellularLocation>
</comment>
<dbReference type="AlphaFoldDB" id="A0A0F5IIE2"/>
<dbReference type="InterPro" id="IPR023996">
    <property type="entry name" value="TonB-dep_OMP_SusC/RagA"/>
</dbReference>
<dbReference type="GO" id="GO:0044718">
    <property type="term" value="P:siderophore transmembrane transport"/>
    <property type="evidence" value="ECO:0007669"/>
    <property type="project" value="TreeGrafter"/>
</dbReference>
<evidence type="ECO:0000256" key="2">
    <source>
        <dbReference type="PROSITE-ProRule" id="PRU01360"/>
    </source>
</evidence>
<keyword evidence="2" id="KW-0998">Cell outer membrane</keyword>
<keyword evidence="1" id="KW-0732">Signal</keyword>
<dbReference type="STRING" id="927665.HMPREF1535_04998"/>
<feature type="domain" description="TonB-dependent receptor plug" evidence="5">
    <location>
        <begin position="218"/>
        <end position="326"/>
    </location>
</feature>
<dbReference type="HOGENOM" id="CLU_004317_1_1_10"/>
<proteinExistence type="inferred from homology"/>
<evidence type="ECO:0000259" key="4">
    <source>
        <dbReference type="Pfam" id="PF00593"/>
    </source>
</evidence>
<comment type="caution">
    <text evidence="6">The sequence shown here is derived from an EMBL/GenBank/DDBJ whole genome shotgun (WGS) entry which is preliminary data.</text>
</comment>
<dbReference type="InterPro" id="IPR023997">
    <property type="entry name" value="TonB-dep_OMP_SusC/RagA_CS"/>
</dbReference>
<dbReference type="InterPro" id="IPR000531">
    <property type="entry name" value="Beta-barrel_TonB"/>
</dbReference>
<dbReference type="NCBIfam" id="TIGR04056">
    <property type="entry name" value="OMP_RagA_SusC"/>
    <property type="match status" value="1"/>
</dbReference>
<feature type="domain" description="TonB-dependent receptor-like beta-barrel" evidence="4">
    <location>
        <begin position="531"/>
        <end position="905"/>
    </location>
</feature>
<evidence type="ECO:0000256" key="3">
    <source>
        <dbReference type="RuleBase" id="RU003357"/>
    </source>
</evidence>
<keyword evidence="2" id="KW-1134">Transmembrane beta strand</keyword>
<dbReference type="SUPFAM" id="SSF56935">
    <property type="entry name" value="Porins"/>
    <property type="match status" value="1"/>
</dbReference>
<dbReference type="InterPro" id="IPR039426">
    <property type="entry name" value="TonB-dep_rcpt-like"/>
</dbReference>
<keyword evidence="2" id="KW-0812">Transmembrane</keyword>
<comment type="similarity">
    <text evidence="2 3">Belongs to the TonB-dependent receptor family.</text>
</comment>
<keyword evidence="2 3" id="KW-0472">Membrane</keyword>
<dbReference type="Pfam" id="PF00593">
    <property type="entry name" value="TonB_dep_Rec_b-barrel"/>
    <property type="match status" value="1"/>
</dbReference>
<dbReference type="GO" id="GO:0009279">
    <property type="term" value="C:cell outer membrane"/>
    <property type="evidence" value="ECO:0007669"/>
    <property type="project" value="UniProtKB-SubCell"/>
</dbReference>
<dbReference type="PROSITE" id="PS52016">
    <property type="entry name" value="TONB_DEPENDENT_REC_3"/>
    <property type="match status" value="1"/>
</dbReference>
<keyword evidence="3" id="KW-0798">TonB box</keyword>
<organism evidence="6 7">
    <name type="scientific">Parabacteroides goldsteinii DSM 19448 = WAL 12034</name>
    <dbReference type="NCBI Taxonomy" id="927665"/>
    <lineage>
        <taxon>Bacteria</taxon>
        <taxon>Pseudomonadati</taxon>
        <taxon>Bacteroidota</taxon>
        <taxon>Bacteroidia</taxon>
        <taxon>Bacteroidales</taxon>
        <taxon>Tannerellaceae</taxon>
        <taxon>Parabacteroides</taxon>
    </lineage>
</organism>
<dbReference type="Proteomes" id="UP000033047">
    <property type="component" value="Unassembled WGS sequence"/>
</dbReference>
<dbReference type="NCBIfam" id="TIGR04057">
    <property type="entry name" value="SusC_RagA_signa"/>
    <property type="match status" value="1"/>
</dbReference>
<dbReference type="PATRIC" id="fig|927665.4.peg.5122"/>
<gene>
    <name evidence="6" type="ORF">HMPREF1535_04998</name>
</gene>
<sequence>MKLTNLKRSGKYFVAICMFTGLPIVAESISATELESCYLSVQKQSTTLQDLFDLIEKKFDYSFLIRDKDLNLNERVVVDLEKNSVETILKAALKNQHADFVVNDKRIIIYKANTMKPGTSGVSQQHQDKRVTVTVFDALGPVIGASVVEKGTTNGGITDMEGKLTLEFQGTSRVIEVSYVGYEKQTIKVASSSVNIELKEDAQALDEVVVVGFGVQKKENLTGAISQVKMNEVLGDRPLANTTQALQGAVPGLFISGNHEPGGTDKKMQIRDAFSLGSGEVIRPLVLIDNVEGDLNMINPNDIDAISVLKDAASTAIYGARAAGGVIIITTKQPKKGEKFSLNYNNNIGFETAINLPQQASLDDYFKMYLEAGFSDSYWAGKQNVAKWKQYLQEYKANPGAFNIVNDGLYKGDDGNVYYLNEKDPYKAFMESSFVMNHNLSASGGTDKVRYRFSGGYTSQDGPLVTSADKYERLNVGAFMSADVTNWFTQVVDIKYSKGTKSMPSGGNLYTTRLISYHPNGTSGDIYGVPDKENLPFNTPLNSILYNNNKNTVTTNPRIFLKSIFKPIADLEAVFEYTFDKNDVLYDFYDAKTMFIDLQETPRWNVNQDSNEKKHYFTDYNAFNIYANYSKSFKKHNFKVMAGFNQESSYYEEVQAIVYNQAVPEVPSLGGTTDKTLTKLIDKYSEYTIRGAFFRLNYNYDNKYLVEVNGRYDGSSKFPKESRFGFFPSVSLGWQLGRESFMEATQNWLDELKVRASWGVIGNQNIKPYLYTPSMTLETKNIWLDNDVAVNIIGVPSLVRTNFTWEDVATTDIGLDWAFLSSRLRGSFDWYQRNTTGMLAPGEQLPAIVGASAPYQNTADIRTNGWELAISWRDRIGKVGYSVGFNIADARTKVTKYKNTSGLFYDRNDAQDGKRYREGMYIGEIWGYESDGFYTIDDFQDAVSWKLKEGVTGIDGYTSRLRPGDIKYKNLSDADGTENMITAGAGTIEDPGDRKILGNSSARYQLGANIGVNYAGFDLNIMLQGVGKRDVWLGGSAIFPFGAQGPTDAIYQPVYYNQTDYWSPIDAANGNYNPVNPDAKLPRIYDYTVANSVGSNSRISDKYMQSGAYLRVKNISLSYMFPKQWLTPILVQQLKLFANVENLLTFSSLPKGFDPETLSWSYPAYRTISFGLNVTF</sequence>
<dbReference type="InterPro" id="IPR008969">
    <property type="entry name" value="CarboxyPept-like_regulatory"/>
</dbReference>
<dbReference type="InterPro" id="IPR037066">
    <property type="entry name" value="Plug_dom_sf"/>
</dbReference>
<keyword evidence="2" id="KW-0813">Transport</keyword>
<dbReference type="GO" id="GO:0015344">
    <property type="term" value="F:siderophore uptake transmembrane transporter activity"/>
    <property type="evidence" value="ECO:0007669"/>
    <property type="project" value="TreeGrafter"/>
</dbReference>